<evidence type="ECO:0000256" key="14">
    <source>
        <dbReference type="ARBA" id="ARBA00022806"/>
    </source>
</evidence>
<dbReference type="InterPro" id="IPR033703">
    <property type="entry name" value="Rhv-like"/>
</dbReference>
<dbReference type="GO" id="GO:0006351">
    <property type="term" value="P:DNA-templated transcription"/>
    <property type="evidence" value="ECO:0007669"/>
    <property type="project" value="InterPro"/>
</dbReference>
<comment type="subcellular location">
    <subcellularLocation>
        <location evidence="1">Host cytoplasm</location>
    </subcellularLocation>
    <subcellularLocation>
        <location evidence="2">Virion</location>
    </subcellularLocation>
</comment>
<dbReference type="GO" id="GO:0003968">
    <property type="term" value="F:RNA-directed RNA polymerase activity"/>
    <property type="evidence" value="ECO:0007669"/>
    <property type="project" value="UniProtKB-KW"/>
</dbReference>
<keyword evidence="8" id="KW-0167">Capsid protein</keyword>
<evidence type="ECO:0000256" key="9">
    <source>
        <dbReference type="ARBA" id="ARBA00022670"/>
    </source>
</evidence>
<keyword evidence="16" id="KW-0067">ATP-binding</keyword>
<dbReference type="InterPro" id="IPR014759">
    <property type="entry name" value="Helicase_SF3_ssRNA_vir"/>
</dbReference>
<evidence type="ECO:0000256" key="4">
    <source>
        <dbReference type="ARBA" id="ARBA00020107"/>
    </source>
</evidence>
<dbReference type="InterPro" id="IPR004004">
    <property type="entry name" value="Helic/Pol/Pept_Calicivir-typ"/>
</dbReference>
<dbReference type="PROSITE" id="PS51874">
    <property type="entry name" value="PCV_3C_PRO"/>
    <property type="match status" value="1"/>
</dbReference>
<dbReference type="InterPro" id="IPR007094">
    <property type="entry name" value="RNA-dir_pol_PSvirus"/>
</dbReference>
<dbReference type="PRINTS" id="PR00918">
    <property type="entry name" value="CALICVIRUSNS"/>
</dbReference>
<evidence type="ECO:0000256" key="15">
    <source>
        <dbReference type="ARBA" id="ARBA00022807"/>
    </source>
</evidence>
<dbReference type="SUPFAM" id="SSF52540">
    <property type="entry name" value="P-loop containing nucleoside triphosphate hydrolases"/>
    <property type="match status" value="1"/>
</dbReference>
<dbReference type="Pfam" id="PF00910">
    <property type="entry name" value="RNA_helicase"/>
    <property type="match status" value="1"/>
</dbReference>
<keyword evidence="14" id="KW-0347">Helicase</keyword>
<keyword evidence="10" id="KW-0808">Transferase</keyword>
<keyword evidence="12" id="KW-0547">Nucleotide-binding</keyword>
<dbReference type="Gene3D" id="2.40.10.10">
    <property type="entry name" value="Trypsin-like serine proteases"/>
    <property type="match status" value="2"/>
</dbReference>
<dbReference type="EMBL" id="PP700495">
    <property type="protein sequence ID" value="XBE43084.1"/>
    <property type="molecule type" value="Genomic_RNA"/>
</dbReference>
<accession>A0AAU7BB43</accession>
<keyword evidence="11" id="KW-0548">Nucleotidyltransferase</keyword>
<dbReference type="InterPro" id="IPR001676">
    <property type="entry name" value="Picornavirus_capsid"/>
</dbReference>
<feature type="region of interest" description="Disordered" evidence="20">
    <location>
        <begin position="735"/>
        <end position="754"/>
    </location>
</feature>
<evidence type="ECO:0000259" key="22">
    <source>
        <dbReference type="PROSITE" id="PS51218"/>
    </source>
</evidence>
<dbReference type="GO" id="GO:0004197">
    <property type="term" value="F:cysteine-type endopeptidase activity"/>
    <property type="evidence" value="ECO:0007669"/>
    <property type="project" value="InterPro"/>
</dbReference>
<dbReference type="Pfam" id="PF12944">
    <property type="entry name" value="HAV_VP"/>
    <property type="match status" value="1"/>
</dbReference>
<dbReference type="InterPro" id="IPR043128">
    <property type="entry name" value="Rev_trsase/Diguanyl_cyclase"/>
</dbReference>
<dbReference type="InterPro" id="IPR044067">
    <property type="entry name" value="PCV_3C_PRO"/>
</dbReference>
<dbReference type="GO" id="GO:0019028">
    <property type="term" value="C:viral capsid"/>
    <property type="evidence" value="ECO:0007669"/>
    <property type="project" value="UniProtKB-KW"/>
</dbReference>
<feature type="domain" description="RdRp catalytic" evidence="21">
    <location>
        <begin position="2179"/>
        <end position="2300"/>
    </location>
</feature>
<evidence type="ECO:0000259" key="23">
    <source>
        <dbReference type="PROSITE" id="PS51874"/>
    </source>
</evidence>
<dbReference type="GO" id="GO:0033644">
    <property type="term" value="C:host cell membrane"/>
    <property type="evidence" value="ECO:0007669"/>
    <property type="project" value="UniProtKB-SubCell"/>
</dbReference>
<evidence type="ECO:0000256" key="12">
    <source>
        <dbReference type="ARBA" id="ARBA00022741"/>
    </source>
</evidence>
<feature type="domain" description="Peptidase C3" evidence="23">
    <location>
        <begin position="1706"/>
        <end position="1914"/>
    </location>
</feature>
<keyword evidence="7" id="KW-0597">Phosphoprotein</keyword>
<evidence type="ECO:0000256" key="3">
    <source>
        <dbReference type="ARBA" id="ARBA00006029"/>
    </source>
</evidence>
<dbReference type="Gene3D" id="2.60.120.20">
    <property type="match status" value="3"/>
</dbReference>
<dbReference type="InterPro" id="IPR001205">
    <property type="entry name" value="RNA-dir_pol_C"/>
</dbReference>
<dbReference type="CDD" id="cd00205">
    <property type="entry name" value="rhv_like"/>
    <property type="match status" value="2"/>
</dbReference>
<evidence type="ECO:0000256" key="2">
    <source>
        <dbReference type="ARBA" id="ARBA00004328"/>
    </source>
</evidence>
<evidence type="ECO:0000256" key="6">
    <source>
        <dbReference type="ARBA" id="ARBA00022520"/>
    </source>
</evidence>
<dbReference type="InterPro" id="IPR043504">
    <property type="entry name" value="Peptidase_S1_PA_chymotrypsin"/>
</dbReference>
<organism evidence="24">
    <name type="scientific">Pomacentrus nagasakiensis picornavirus</name>
    <dbReference type="NCBI Taxonomy" id="3156509"/>
    <lineage>
        <taxon>Viruses</taxon>
        <taxon>Riboviria</taxon>
        <taxon>Orthornavirae</taxon>
        <taxon>Pisuviricota</taxon>
        <taxon>Pisoniviricetes</taxon>
        <taxon>Picornavirales</taxon>
    </lineage>
</organism>
<dbReference type="GO" id="GO:0005524">
    <property type="term" value="F:ATP binding"/>
    <property type="evidence" value="ECO:0007669"/>
    <property type="project" value="UniProtKB-KW"/>
</dbReference>
<feature type="domain" description="SF3 helicase" evidence="22">
    <location>
        <begin position="1370"/>
        <end position="1538"/>
    </location>
</feature>
<dbReference type="SUPFAM" id="SSF56672">
    <property type="entry name" value="DNA/RNA polymerases"/>
    <property type="match status" value="1"/>
</dbReference>
<keyword evidence="19" id="KW-1035">Host cytoplasm</keyword>
<dbReference type="Pfam" id="PF00680">
    <property type="entry name" value="RdRP_1"/>
    <property type="match status" value="1"/>
</dbReference>
<evidence type="ECO:0000256" key="7">
    <source>
        <dbReference type="ARBA" id="ARBA00022553"/>
    </source>
</evidence>
<dbReference type="PROSITE" id="PS51218">
    <property type="entry name" value="SF3_HELICASE_2"/>
    <property type="match status" value="1"/>
</dbReference>
<dbReference type="GO" id="GO:0006508">
    <property type="term" value="P:proteolysis"/>
    <property type="evidence" value="ECO:0007669"/>
    <property type="project" value="UniProtKB-KW"/>
</dbReference>
<dbReference type="InterPro" id="IPR027417">
    <property type="entry name" value="P-loop_NTPase"/>
</dbReference>
<dbReference type="SUPFAM" id="SSF88633">
    <property type="entry name" value="Positive stranded ssRNA viruses"/>
    <property type="match status" value="3"/>
</dbReference>
<name>A0AAU7BB43_9VIRU</name>
<keyword evidence="13" id="KW-0378">Hydrolase</keyword>
<dbReference type="GO" id="GO:0030430">
    <property type="term" value="C:host cell cytoplasm"/>
    <property type="evidence" value="ECO:0007669"/>
    <property type="project" value="UniProtKB-SubCell"/>
</dbReference>
<evidence type="ECO:0000256" key="18">
    <source>
        <dbReference type="ARBA" id="ARBA00022953"/>
    </source>
</evidence>
<dbReference type="InterPro" id="IPR043502">
    <property type="entry name" value="DNA/RNA_pol_sf"/>
</dbReference>
<dbReference type="Gene3D" id="1.20.960.20">
    <property type="match status" value="1"/>
</dbReference>
<keyword evidence="15" id="KW-0788">Thiol protease</keyword>
<evidence type="ECO:0000313" key="24">
    <source>
        <dbReference type="EMBL" id="XBE43084.1"/>
    </source>
</evidence>
<evidence type="ECO:0000256" key="8">
    <source>
        <dbReference type="ARBA" id="ARBA00022561"/>
    </source>
</evidence>
<feature type="region of interest" description="Disordered" evidence="20">
    <location>
        <begin position="515"/>
        <end position="536"/>
    </location>
</feature>
<evidence type="ECO:0000256" key="11">
    <source>
        <dbReference type="ARBA" id="ARBA00022695"/>
    </source>
</evidence>
<evidence type="ECO:0000256" key="16">
    <source>
        <dbReference type="ARBA" id="ARBA00022840"/>
    </source>
</evidence>
<evidence type="ECO:0000256" key="13">
    <source>
        <dbReference type="ARBA" id="ARBA00022801"/>
    </source>
</evidence>
<evidence type="ECO:0000256" key="19">
    <source>
        <dbReference type="ARBA" id="ARBA00023200"/>
    </source>
</evidence>
<evidence type="ECO:0000256" key="10">
    <source>
        <dbReference type="ARBA" id="ARBA00022679"/>
    </source>
</evidence>
<keyword evidence="9" id="KW-0645">Protease</keyword>
<dbReference type="InterPro" id="IPR000605">
    <property type="entry name" value="Helicase_SF3_ssDNA/RNA_vir"/>
</dbReference>
<dbReference type="GO" id="GO:0003723">
    <property type="term" value="F:RNA binding"/>
    <property type="evidence" value="ECO:0007669"/>
    <property type="project" value="InterPro"/>
</dbReference>
<keyword evidence="17" id="KW-0946">Virion</keyword>
<keyword evidence="6" id="KW-0191">Covalent protein-RNA linkage</keyword>
<dbReference type="PROSITE" id="PS50507">
    <property type="entry name" value="RDRP_SSRNA_POS"/>
    <property type="match status" value="1"/>
</dbReference>
<protein>
    <recommendedName>
        <fullName evidence="4">Genome polyprotein</fullName>
    </recommendedName>
</protein>
<dbReference type="Pfam" id="PF00073">
    <property type="entry name" value="Rhv"/>
    <property type="match status" value="2"/>
</dbReference>
<dbReference type="Gene3D" id="3.30.70.270">
    <property type="match status" value="1"/>
</dbReference>
<dbReference type="GO" id="GO:0005198">
    <property type="term" value="F:structural molecule activity"/>
    <property type="evidence" value="ECO:0007669"/>
    <property type="project" value="InterPro"/>
</dbReference>
<evidence type="ECO:0000256" key="20">
    <source>
        <dbReference type="SAM" id="MobiDB-lite"/>
    </source>
</evidence>
<keyword evidence="5" id="KW-0696">RNA-directed RNA polymerase</keyword>
<sequence length="2425" mass="271526">MTMEVSSALGGLAKRSLGLFGLADHGTELDTSQSDRLMMTGAGNTTMITQRAVAPTIMGQSLPEKFRSALDLPASKETITEKGYVVALGTWTADEKEGQVVASVNFPHALLLSDFAINGILQYHEYIRFGLEVTLQINPTEWQMGGLVMWIEACEDSAAIGKTSFNNLLTYASGIVNCNVNNEVTIKQAFTYSRNYYQMHQASKQPEVPFMVRVYVWSQMRVNTGTSRNVSFKITANLCDVEIHGMRPQAVQMYRMRPAHDYRPTREIMIGPGVGMLNASNQQELKVNAHLTLGCEGFEQDATPAGGIECTDWTHHLETPCRFNTFQWSTTSPAGTLLLKFKVHPRQPTNTYDTWSPSKCTTNQALISSLYRFWRGDLVFLFQVFATKWHSGRIMVAFTPGQTEVITATTDLKKVSTCNAAYYDIHGPQSTFAYRVPYISSTQYMDTDPTNGFIGYVYVFVYTQMAAPSTVSTDVEVVCLMSAGDNFELFVPSYNAVQVGGEEVQNVDAVKDQVEKVKETTPEPKPAGESPAGALEMPQFDSDKVGTFPTLKEGRRLHSQSHTDLANLLGRAHHLVSFTYSSAQSFINDYAINWNTMPGYLGAIAKCFTLFRGGLKLVVIVETTWQAELYMCFRPTGDESIRTLEQMYKYGMVSISSDQTNQLVLKLPWYQPLAANSIWSTTDGLFGYVTLAGSTSGTVKIHYALAFDSDSKFYVPRGCPAVQFWQPSTQNSAYRQRRSLPDHYSDNPKSTKKVDPKMAGAVRVLPEETPNEFVRSSMDRKAGFDRSLSLDTGLDLEYKPDKHHDKVVTRVEKAMTRLFGAPRDPLTETMEELDELPLGPIQRPGPAPPAPVVLRPDPTRQQEPQMSAEGPWLCKRKSEDYPIDHYFLVLRSGRQFGFHQPDRALSGPGFVAEEFNRDFEVVEAAEEIAELVVDLVGRYHRDYNVASFNCEHWARSHAGLEEKSTQSAIILGWLGVVPAAFFATFKGMVEQMGEEIEMSETAQSQKQNWFRWCRDIFDQYVPEPTELDLQKVDYYLQITWAMYGKMGRPELERCWLAWVRHAWRMREQMNDPGEGSSGLSKIYVNSMEDVENEWVASIEARKNEKKKSFVDSIKTAVVDKISNKVVKVTTPKIEKVAETLEHEAQATAVRWVKEHIQKMLSTKGAKIVGKVMTILTDFCQAMCLLNVCVNYPVPGVVGPIGLAATLGVMRGGVRLLNKLTTMKEEAEDDLTDELGTMLYELLINEVPEEMHPQMGLPGFLLTLRDINIMSSAVRNLTTLGKWCVDAAKKCVDYIFPTENRKAVDALNDASREVQAILLLAEAYKADVQYHPRAEDLEFLAMQTASYWIKAKQAKSLLKDPTLDTQLLRAYGVFKDCITRAKYSGDGLPRVEPVVVWLHGAKGSGKTLAALALAAKFCAVKGWDPRKEIYSKPVGADYYDGYNQQNIMIMDDVGQASDAGDFDDFCQLVSSSPLRLNMAHLDEKGMTFKTPLIIASSNLADPQPNNLVHKDALTRRIADHRYYVRVHDAYRKRSESAKEVMDPITGKNTPDHVLDAAKAKSDGMLRTMECCGFYHGVVPKVGAQKYSLQEIFRSVSKALKTRAQMHKDLLGEWFDFVEQGKKVTNEKEQSRNVFKKLVEEAGIAWPQEKKVTPTWIRVLAGVALALGAIATLTGVAMTLHAVAQKAKPQGAYNAVPTNRAVVVPRQAVPLEQSVSDVVGLVRGNLVSVGYRKHETITHRLQGLFVNELTLLVPSHLLTVMGHHDLVIVSREVEYIYNYSDLSIHPLKWGPKETDAVLIHLPTGGATPYRDIRNHFVSAESVELFEGSSGVLVTYGTHGLTYVPEKDLQFHTETKYGTTVIYNPAGVFIGRGATMDGMCGGALVSSVNKYQNPILGIHVAGNGSMATTQVITKEMLHGHREQVGKIVKIRDCEPVGCSSKTQFVLSPLAPYFNSGKMPAKLAPTAQTEQDIFAQAISKYSGDIRERPQDWEEFERAFTHRVLRLCDLDGLEDRAVCGLNIKEAINGTEGLDRIALSTSPGYPWVTLQMRKKDLVEWNGKEWLPTPTLKHAVYSHIEEVEEDVEGFDELLEDLEDVNKQAGWDPPIRYVTYYKDELRDKEKVMSGKTRIIEAAPVHHVVAFRMRFGYAMARLHELNIQKGFAPGCDIEVQARYLWYMMQKMRSLVDADYSNFDGSLQPFQLYSAMRVLGAVQGVDPVTANRWGRLLVRSDHMFGSTLVSVFGGMPSGSPATTVVNTLCNLMMTYYVLGKIYKEPVCNLVLQHRCVAYGDDLLICSRDPDLEQHMVRFVTLMDRYFGATMTAADKNGAPKACHITEVRFLKRRFEMRGSKVYACLDLSTIESMFEYQRSDETFQDRCVDALRFAWHHGMTVFSHFSHRLGRACHAAGVECPIVDADAVAVRHSERTVRS</sequence>
<dbReference type="InterPro" id="IPR029053">
    <property type="entry name" value="Viral_coat"/>
</dbReference>
<dbReference type="SUPFAM" id="SSF50494">
    <property type="entry name" value="Trypsin-like serine proteases"/>
    <property type="match status" value="1"/>
</dbReference>
<evidence type="ECO:0000256" key="1">
    <source>
        <dbReference type="ARBA" id="ARBA00004192"/>
    </source>
</evidence>
<comment type="similarity">
    <text evidence="3">Belongs to the picornaviridae polyprotein family.</text>
</comment>
<evidence type="ECO:0000256" key="5">
    <source>
        <dbReference type="ARBA" id="ARBA00022484"/>
    </source>
</evidence>
<dbReference type="InterPro" id="IPR009003">
    <property type="entry name" value="Peptidase_S1_PA"/>
</dbReference>
<keyword evidence="18" id="KW-0693">Viral RNA replication</keyword>
<evidence type="ECO:0000259" key="21">
    <source>
        <dbReference type="PROSITE" id="PS50507"/>
    </source>
</evidence>
<dbReference type="GO" id="GO:0003724">
    <property type="term" value="F:RNA helicase activity"/>
    <property type="evidence" value="ECO:0007669"/>
    <property type="project" value="InterPro"/>
</dbReference>
<dbReference type="InterPro" id="IPR024354">
    <property type="entry name" value="Hepatitis_A_VP1-2A"/>
</dbReference>
<dbReference type="GO" id="GO:0039694">
    <property type="term" value="P:viral RNA genome replication"/>
    <property type="evidence" value="ECO:0007669"/>
    <property type="project" value="InterPro"/>
</dbReference>
<reference evidence="24" key="1">
    <citation type="submission" date="2024-04" db="EMBL/GenBank/DDBJ databases">
        <title>Limited transmission of microbial species among coral reef fishes from the Great Barrier Reef, Australia.</title>
        <authorList>
            <person name="Costa V.A."/>
            <person name="Bellwood D.R."/>
            <person name="Mifsud J.C.O."/>
            <person name="Geoghegan J.L."/>
            <person name="Harvey E."/>
            <person name="Holmes E.C."/>
        </authorList>
    </citation>
    <scope>NUCLEOTIDE SEQUENCE</scope>
    <source>
        <strain evidence="24">F27</strain>
    </source>
</reference>
<evidence type="ECO:0000256" key="17">
    <source>
        <dbReference type="ARBA" id="ARBA00022844"/>
    </source>
</evidence>
<proteinExistence type="inferred from homology"/>